<gene>
    <name evidence="2" type="ORF">N0V89_003275</name>
</gene>
<dbReference type="PANTHER" id="PTHR15955:SF8">
    <property type="entry name" value="RWD DOMAIN-CONTAINING PROTEIN 2B-RELATED"/>
    <property type="match status" value="1"/>
</dbReference>
<dbReference type="InterPro" id="IPR017359">
    <property type="entry name" value="Phi-like"/>
</dbReference>
<dbReference type="Proteomes" id="UP001140513">
    <property type="component" value="Unassembled WGS sequence"/>
</dbReference>
<keyword evidence="3" id="KW-1185">Reference proteome</keyword>
<dbReference type="InterPro" id="IPR016135">
    <property type="entry name" value="UBQ-conjugating_enzyme/RWD"/>
</dbReference>
<dbReference type="RefSeq" id="XP_056075550.1">
    <property type="nucleotide sequence ID" value="XM_056212077.1"/>
</dbReference>
<dbReference type="AlphaFoldDB" id="A0A9W8XU41"/>
<evidence type="ECO:0000259" key="1">
    <source>
        <dbReference type="PROSITE" id="PS50908"/>
    </source>
</evidence>
<dbReference type="EMBL" id="JAPEUX010000002">
    <property type="protein sequence ID" value="KAJ4358691.1"/>
    <property type="molecule type" value="Genomic_DNA"/>
</dbReference>
<dbReference type="PROSITE" id="PS50908">
    <property type="entry name" value="RWD"/>
    <property type="match status" value="1"/>
</dbReference>
<evidence type="ECO:0000313" key="2">
    <source>
        <dbReference type="EMBL" id="KAJ4358691.1"/>
    </source>
</evidence>
<dbReference type="OrthoDB" id="432412at2759"/>
<evidence type="ECO:0000313" key="3">
    <source>
        <dbReference type="Proteomes" id="UP001140513"/>
    </source>
</evidence>
<proteinExistence type="predicted"/>
<comment type="caution">
    <text evidence="2">The sequence shown here is derived from an EMBL/GenBank/DDBJ whole genome shotgun (WGS) entry which is preliminary data.</text>
</comment>
<dbReference type="InterPro" id="IPR006575">
    <property type="entry name" value="RWD_dom"/>
</dbReference>
<accession>A0A9W8XU41</accession>
<dbReference type="SUPFAM" id="SSF54495">
    <property type="entry name" value="UBC-like"/>
    <property type="match status" value="1"/>
</dbReference>
<dbReference type="InterPro" id="IPR059181">
    <property type="entry name" value="RWDD2A-B_C"/>
</dbReference>
<sequence>MPQDDDESRFGMELELLEAMYPEQIAYESKSRDLKFTAEGGALLQLRIPEDYPDSAFPDVFGARDSQKNDVRERMRSAIKDLGLTEGEEALDAIIASFQSLLEANSAVAQKEHDAEAHSNASKISAPNKTVIIWLHHLLALSKRKLALSPTSISGITKPGYPGVMLFSGPATAVTEHVDTLKAENWQAFQVRYEEAEHWEFEHGAGIREVETMAEVVKGLQEKRRDEFLKAVGIK</sequence>
<name>A0A9W8XU41_9PLEO</name>
<feature type="domain" description="RWD" evidence="1">
    <location>
        <begin position="12"/>
        <end position="105"/>
    </location>
</feature>
<organism evidence="2 3">
    <name type="scientific">Didymosphaeria variabile</name>
    <dbReference type="NCBI Taxonomy" id="1932322"/>
    <lineage>
        <taxon>Eukaryota</taxon>
        <taxon>Fungi</taxon>
        <taxon>Dikarya</taxon>
        <taxon>Ascomycota</taxon>
        <taxon>Pezizomycotina</taxon>
        <taxon>Dothideomycetes</taxon>
        <taxon>Pleosporomycetidae</taxon>
        <taxon>Pleosporales</taxon>
        <taxon>Massarineae</taxon>
        <taxon>Didymosphaeriaceae</taxon>
        <taxon>Didymosphaeria</taxon>
    </lineage>
</organism>
<reference evidence="2" key="1">
    <citation type="submission" date="2022-10" db="EMBL/GenBank/DDBJ databases">
        <title>Tapping the CABI collections for fungal endophytes: first genome assemblies for Collariella, Neodidymelliopsis, Ascochyta clinopodiicola, Didymella pomorum, Didymosphaeria variabile, Neocosmospora piperis and Neocucurbitaria cava.</title>
        <authorList>
            <person name="Hill R."/>
        </authorList>
    </citation>
    <scope>NUCLEOTIDE SEQUENCE</scope>
    <source>
        <strain evidence="2">IMI 356815</strain>
    </source>
</reference>
<dbReference type="PANTHER" id="PTHR15955">
    <property type="entry name" value="RWD DOMAIN CONTAINING PROTEIN 2"/>
    <property type="match status" value="1"/>
</dbReference>
<protein>
    <recommendedName>
        <fullName evidence="1">RWD domain-containing protein</fullName>
    </recommendedName>
</protein>
<dbReference type="CDD" id="cd24163">
    <property type="entry name" value="RWDD2_C"/>
    <property type="match status" value="1"/>
</dbReference>
<dbReference type="GeneID" id="80906805"/>